<feature type="region of interest" description="Disordered" evidence="1">
    <location>
        <begin position="1"/>
        <end position="28"/>
    </location>
</feature>
<name>A0A0D3H3M9_9ORYZ</name>
<dbReference type="PaxDb" id="65489-OBART09G00770.1"/>
<feature type="compositionally biased region" description="Polar residues" evidence="1">
    <location>
        <begin position="8"/>
        <end position="22"/>
    </location>
</feature>
<evidence type="ECO:0000313" key="2">
    <source>
        <dbReference type="EnsemblPlants" id="OBART09G00770.1"/>
    </source>
</evidence>
<feature type="compositionally biased region" description="Low complexity" evidence="1">
    <location>
        <begin position="64"/>
        <end position="73"/>
    </location>
</feature>
<dbReference type="AlphaFoldDB" id="A0A0D3H3M9"/>
<dbReference type="HOGENOM" id="CLU_2577651_0_0_1"/>
<accession>A0A0D3H3M9</accession>
<dbReference type="EnsemblPlants" id="OBART09G00770.1">
    <property type="protein sequence ID" value="OBART09G00770.1"/>
    <property type="gene ID" value="OBART09G00770"/>
</dbReference>
<sequence length="81" mass="8588">MGYRRLATRSNKAPPSTMSMVGSSGRCRRPQSLIADDCYLSMPFPISSATSSATESPRPPHRLGPGSSSRRTPSAPPPAIT</sequence>
<evidence type="ECO:0000313" key="3">
    <source>
        <dbReference type="Proteomes" id="UP000026960"/>
    </source>
</evidence>
<evidence type="ECO:0000256" key="1">
    <source>
        <dbReference type="SAM" id="MobiDB-lite"/>
    </source>
</evidence>
<dbReference type="Gramene" id="OBART09G00770.1">
    <property type="protein sequence ID" value="OBART09G00770.1"/>
    <property type="gene ID" value="OBART09G00770"/>
</dbReference>
<organism evidence="2">
    <name type="scientific">Oryza barthii</name>
    <dbReference type="NCBI Taxonomy" id="65489"/>
    <lineage>
        <taxon>Eukaryota</taxon>
        <taxon>Viridiplantae</taxon>
        <taxon>Streptophyta</taxon>
        <taxon>Embryophyta</taxon>
        <taxon>Tracheophyta</taxon>
        <taxon>Spermatophyta</taxon>
        <taxon>Magnoliopsida</taxon>
        <taxon>Liliopsida</taxon>
        <taxon>Poales</taxon>
        <taxon>Poaceae</taxon>
        <taxon>BOP clade</taxon>
        <taxon>Oryzoideae</taxon>
        <taxon>Oryzeae</taxon>
        <taxon>Oryzinae</taxon>
        <taxon>Oryza</taxon>
    </lineage>
</organism>
<reference evidence="2" key="1">
    <citation type="journal article" date="2009" name="Rice">
        <title>De Novo Next Generation Sequencing of Plant Genomes.</title>
        <authorList>
            <person name="Rounsley S."/>
            <person name="Marri P.R."/>
            <person name="Yu Y."/>
            <person name="He R."/>
            <person name="Sisneros N."/>
            <person name="Goicoechea J.L."/>
            <person name="Lee S.J."/>
            <person name="Angelova A."/>
            <person name="Kudrna D."/>
            <person name="Luo M."/>
            <person name="Affourtit J."/>
            <person name="Desany B."/>
            <person name="Knight J."/>
            <person name="Niazi F."/>
            <person name="Egholm M."/>
            <person name="Wing R.A."/>
        </authorList>
    </citation>
    <scope>NUCLEOTIDE SEQUENCE [LARGE SCALE GENOMIC DNA]</scope>
    <source>
        <strain evidence="2">cv. IRGC 105608</strain>
    </source>
</reference>
<proteinExistence type="predicted"/>
<reference evidence="2" key="2">
    <citation type="submission" date="2015-03" db="UniProtKB">
        <authorList>
            <consortium name="EnsemblPlants"/>
        </authorList>
    </citation>
    <scope>IDENTIFICATION</scope>
</reference>
<dbReference type="Proteomes" id="UP000026960">
    <property type="component" value="Chromosome 9"/>
</dbReference>
<feature type="region of interest" description="Disordered" evidence="1">
    <location>
        <begin position="45"/>
        <end position="81"/>
    </location>
</feature>
<protein>
    <submittedName>
        <fullName evidence="2">Uncharacterized protein</fullName>
    </submittedName>
</protein>
<keyword evidence="3" id="KW-1185">Reference proteome</keyword>